<proteinExistence type="predicted"/>
<accession>A0ABV7YLG9</accession>
<keyword evidence="4" id="KW-1185">Reference proteome</keyword>
<dbReference type="PANTHER" id="PTHR30383:SF5">
    <property type="entry name" value="SGNH HYDROLASE-TYPE ESTERASE DOMAIN-CONTAINING PROTEIN"/>
    <property type="match status" value="1"/>
</dbReference>
<dbReference type="InterPro" id="IPR013830">
    <property type="entry name" value="SGNH_hydro"/>
</dbReference>
<organism evidence="3 4">
    <name type="scientific">Tenggerimyces flavus</name>
    <dbReference type="NCBI Taxonomy" id="1708749"/>
    <lineage>
        <taxon>Bacteria</taxon>
        <taxon>Bacillati</taxon>
        <taxon>Actinomycetota</taxon>
        <taxon>Actinomycetes</taxon>
        <taxon>Propionibacteriales</taxon>
        <taxon>Nocardioidaceae</taxon>
        <taxon>Tenggerimyces</taxon>
    </lineage>
</organism>
<feature type="domain" description="SGNH hydrolase-type esterase" evidence="2">
    <location>
        <begin position="43"/>
        <end position="233"/>
    </location>
</feature>
<keyword evidence="1" id="KW-0732">Signal</keyword>
<gene>
    <name evidence="3" type="ORF">ACFOUW_32035</name>
</gene>
<dbReference type="EMBL" id="JBHRZH010000039">
    <property type="protein sequence ID" value="MFC3765501.1"/>
    <property type="molecule type" value="Genomic_DNA"/>
</dbReference>
<dbReference type="InterPro" id="IPR036514">
    <property type="entry name" value="SGNH_hydro_sf"/>
</dbReference>
<evidence type="ECO:0000313" key="3">
    <source>
        <dbReference type="EMBL" id="MFC3765501.1"/>
    </source>
</evidence>
<dbReference type="InterPro" id="IPR051532">
    <property type="entry name" value="Ester_Hydrolysis_Enzymes"/>
</dbReference>
<evidence type="ECO:0000256" key="1">
    <source>
        <dbReference type="SAM" id="SignalP"/>
    </source>
</evidence>
<evidence type="ECO:0000313" key="4">
    <source>
        <dbReference type="Proteomes" id="UP001595699"/>
    </source>
</evidence>
<dbReference type="EC" id="3.1.-.-" evidence="3"/>
<keyword evidence="3" id="KW-0378">Hydrolase</keyword>
<dbReference type="PANTHER" id="PTHR30383">
    <property type="entry name" value="THIOESTERASE 1/PROTEASE 1/LYSOPHOSPHOLIPASE L1"/>
    <property type="match status" value="1"/>
</dbReference>
<evidence type="ECO:0000259" key="2">
    <source>
        <dbReference type="Pfam" id="PF13472"/>
    </source>
</evidence>
<sequence>MKRTGVIAALAALVLAMPATAAAMPEREQAAAKPKPFVNVMPLGDSLTWGYQIKNGKAVVIDGYRKDLWVRLRKVGMNVNFVGSCPRPKWDKWKCNGKGTMGDNNHEGHSGYRIDQLSANVPAWVNKYKPQIVLLMAGTNDIAQRYDLKNAPARMSKLIDKIRAARPTAHIFVATIPQYRDPANKARVKAYNDGVVKVVRSKGKLVHLVPQHIVGTERKDFSDHVHPSDCGYAKLSFVWYNTLERDLAPNKWPTGYWPWSNTGVCG</sequence>
<name>A0ABV7YLG9_9ACTN</name>
<protein>
    <submittedName>
        <fullName evidence="3">SGNH/GDSL hydrolase family protein</fullName>
        <ecNumber evidence="3">3.1.-.-</ecNumber>
    </submittedName>
</protein>
<feature type="chain" id="PRO_5047342158" evidence="1">
    <location>
        <begin position="22"/>
        <end position="266"/>
    </location>
</feature>
<dbReference type="SUPFAM" id="SSF52266">
    <property type="entry name" value="SGNH hydrolase"/>
    <property type="match status" value="1"/>
</dbReference>
<reference evidence="4" key="1">
    <citation type="journal article" date="2019" name="Int. J. Syst. Evol. Microbiol.">
        <title>The Global Catalogue of Microorganisms (GCM) 10K type strain sequencing project: providing services to taxonomists for standard genome sequencing and annotation.</title>
        <authorList>
            <consortium name="The Broad Institute Genomics Platform"/>
            <consortium name="The Broad Institute Genome Sequencing Center for Infectious Disease"/>
            <person name="Wu L."/>
            <person name="Ma J."/>
        </authorList>
    </citation>
    <scope>NUCLEOTIDE SEQUENCE [LARGE SCALE GENOMIC DNA]</scope>
    <source>
        <strain evidence="4">CGMCC 4.7241</strain>
    </source>
</reference>
<dbReference type="Gene3D" id="3.40.50.1110">
    <property type="entry name" value="SGNH hydrolase"/>
    <property type="match status" value="1"/>
</dbReference>
<dbReference type="Pfam" id="PF13472">
    <property type="entry name" value="Lipase_GDSL_2"/>
    <property type="match status" value="1"/>
</dbReference>
<comment type="caution">
    <text evidence="3">The sequence shown here is derived from an EMBL/GenBank/DDBJ whole genome shotgun (WGS) entry which is preliminary data.</text>
</comment>
<dbReference type="Proteomes" id="UP001595699">
    <property type="component" value="Unassembled WGS sequence"/>
</dbReference>
<feature type="signal peptide" evidence="1">
    <location>
        <begin position="1"/>
        <end position="21"/>
    </location>
</feature>
<dbReference type="RefSeq" id="WP_205119538.1">
    <property type="nucleotide sequence ID" value="NZ_JAFBCM010000001.1"/>
</dbReference>
<dbReference type="GO" id="GO:0016787">
    <property type="term" value="F:hydrolase activity"/>
    <property type="evidence" value="ECO:0007669"/>
    <property type="project" value="UniProtKB-KW"/>
</dbReference>
<dbReference type="CDD" id="cd01833">
    <property type="entry name" value="XynB_like"/>
    <property type="match status" value="1"/>
</dbReference>